<accession>A0ABQ6ABS5</accession>
<feature type="transmembrane region" description="Helical" evidence="7">
    <location>
        <begin position="198"/>
        <end position="218"/>
    </location>
</feature>
<comment type="caution">
    <text evidence="8">The sequence shown here is derived from an EMBL/GenBank/DDBJ whole genome shotgun (WGS) entry which is preliminary data.</text>
</comment>
<sequence>MQQFSEKPDALPEDPRPAGALRRFFRLLGPGVITGAADDDPSGIATYSQTGAQFGFGQLWTALYQIPLMVAVQECCARIGSVTGQGLAGVIRQHYSRSILVVMVLLVVVANTINIGADIGAVAAAAQLVVKAPLWVFTVLTTVIVVTLEVQISYKTYAKALKWLALALLAYPATAFMIKEPWGEILRATVIPHVEFSFQFLFIVTGVFGTSISPYMFFWQASEEVEEEIALGVTNGDDGQPRLPWDFLSNMRIDTAVGMVFAELAQWFIIITTGSVLFRHGITNIATAADAAAALEPLVRSFPNSGQVARDLFAVGVIGLGLLAIPVLAGSAAYAMAEAFQWREGLSRKFGEARGFYGVIIVSTGVGLLLNFTHINPMKALVFTAVFNGIAAVPLLFIIARINASQEILGLNRGGPISRTLVWLTFGVMGMCALGMFATLLP</sequence>
<evidence type="ECO:0000256" key="7">
    <source>
        <dbReference type="SAM" id="Phobius"/>
    </source>
</evidence>
<evidence type="ECO:0000256" key="4">
    <source>
        <dbReference type="ARBA" id="ARBA00022847"/>
    </source>
</evidence>
<evidence type="ECO:0000256" key="6">
    <source>
        <dbReference type="ARBA" id="ARBA00023136"/>
    </source>
</evidence>
<feature type="transmembrane region" description="Helical" evidence="7">
    <location>
        <begin position="132"/>
        <end position="148"/>
    </location>
</feature>
<evidence type="ECO:0000256" key="1">
    <source>
        <dbReference type="ARBA" id="ARBA00004141"/>
    </source>
</evidence>
<feature type="transmembrane region" description="Helical" evidence="7">
    <location>
        <begin position="421"/>
        <end position="441"/>
    </location>
</feature>
<feature type="transmembrane region" description="Helical" evidence="7">
    <location>
        <begin position="312"/>
        <end position="335"/>
    </location>
</feature>
<protein>
    <submittedName>
        <fullName evidence="8">Iron transporter</fullName>
    </submittedName>
</protein>
<evidence type="ECO:0000313" key="9">
    <source>
        <dbReference type="Proteomes" id="UP001156641"/>
    </source>
</evidence>
<dbReference type="RefSeq" id="WP_284258878.1">
    <property type="nucleotide sequence ID" value="NZ_BSOS01000073.1"/>
</dbReference>
<gene>
    <name evidence="8" type="ORF">GCM10010909_27280</name>
</gene>
<keyword evidence="9" id="KW-1185">Reference proteome</keyword>
<dbReference type="Proteomes" id="UP001156641">
    <property type="component" value="Unassembled WGS sequence"/>
</dbReference>
<evidence type="ECO:0000256" key="5">
    <source>
        <dbReference type="ARBA" id="ARBA00022989"/>
    </source>
</evidence>
<feature type="transmembrane region" description="Helical" evidence="7">
    <location>
        <begin position="381"/>
        <end position="400"/>
    </location>
</feature>
<dbReference type="InterPro" id="IPR001046">
    <property type="entry name" value="NRAMP_fam"/>
</dbReference>
<dbReference type="EMBL" id="BSOS01000073">
    <property type="protein sequence ID" value="GLR68047.1"/>
    <property type="molecule type" value="Genomic_DNA"/>
</dbReference>
<feature type="transmembrane region" description="Helical" evidence="7">
    <location>
        <begin position="256"/>
        <end position="278"/>
    </location>
</feature>
<evidence type="ECO:0000313" key="8">
    <source>
        <dbReference type="EMBL" id="GLR68047.1"/>
    </source>
</evidence>
<keyword evidence="5 7" id="KW-1133">Transmembrane helix</keyword>
<comment type="subcellular location">
    <subcellularLocation>
        <location evidence="1">Membrane</location>
        <topology evidence="1">Multi-pass membrane protein</topology>
    </subcellularLocation>
</comment>
<proteinExistence type="predicted"/>
<reference evidence="9" key="1">
    <citation type="journal article" date="2019" name="Int. J. Syst. Evol. Microbiol.">
        <title>The Global Catalogue of Microorganisms (GCM) 10K type strain sequencing project: providing services to taxonomists for standard genome sequencing and annotation.</title>
        <authorList>
            <consortium name="The Broad Institute Genomics Platform"/>
            <consortium name="The Broad Institute Genome Sequencing Center for Infectious Disease"/>
            <person name="Wu L."/>
            <person name="Ma J."/>
        </authorList>
    </citation>
    <scope>NUCLEOTIDE SEQUENCE [LARGE SCALE GENOMIC DNA]</scope>
    <source>
        <strain evidence="9">NBRC 112502</strain>
    </source>
</reference>
<feature type="transmembrane region" description="Helical" evidence="7">
    <location>
        <begin position="99"/>
        <end position="126"/>
    </location>
</feature>
<feature type="transmembrane region" description="Helical" evidence="7">
    <location>
        <begin position="356"/>
        <end position="375"/>
    </location>
</feature>
<keyword evidence="2" id="KW-0813">Transport</keyword>
<evidence type="ECO:0000256" key="2">
    <source>
        <dbReference type="ARBA" id="ARBA00022448"/>
    </source>
</evidence>
<keyword evidence="4" id="KW-0769">Symport</keyword>
<feature type="transmembrane region" description="Helical" evidence="7">
    <location>
        <begin position="160"/>
        <end position="178"/>
    </location>
</feature>
<evidence type="ECO:0000256" key="3">
    <source>
        <dbReference type="ARBA" id="ARBA00022692"/>
    </source>
</evidence>
<name>A0ABQ6ABS5_9PROT</name>
<keyword evidence="3 7" id="KW-0812">Transmembrane</keyword>
<dbReference type="PANTHER" id="PTHR11706">
    <property type="entry name" value="SOLUTE CARRIER PROTEIN FAMILY 11 MEMBER"/>
    <property type="match status" value="1"/>
</dbReference>
<dbReference type="Pfam" id="PF01566">
    <property type="entry name" value="Nramp"/>
    <property type="match status" value="1"/>
</dbReference>
<dbReference type="PANTHER" id="PTHR11706:SF33">
    <property type="entry name" value="NATURAL RESISTANCE-ASSOCIATED MACROPHAGE PROTEIN 2"/>
    <property type="match status" value="1"/>
</dbReference>
<organism evidence="8 9">
    <name type="scientific">Acidocella aquatica</name>
    <dbReference type="NCBI Taxonomy" id="1922313"/>
    <lineage>
        <taxon>Bacteria</taxon>
        <taxon>Pseudomonadati</taxon>
        <taxon>Pseudomonadota</taxon>
        <taxon>Alphaproteobacteria</taxon>
        <taxon>Acetobacterales</taxon>
        <taxon>Acidocellaceae</taxon>
        <taxon>Acidocella</taxon>
    </lineage>
</organism>
<keyword evidence="6 7" id="KW-0472">Membrane</keyword>